<feature type="non-terminal residue" evidence="1">
    <location>
        <position position="1"/>
    </location>
</feature>
<protein>
    <submittedName>
        <fullName evidence="1">Uncharacterized protein</fullName>
    </submittedName>
</protein>
<proteinExistence type="predicted"/>
<name>A0A3M7SHQ4_BRAPC</name>
<evidence type="ECO:0000313" key="1">
    <source>
        <dbReference type="EMBL" id="RNA35249.1"/>
    </source>
</evidence>
<organism evidence="1 2">
    <name type="scientific">Brachionus plicatilis</name>
    <name type="common">Marine rotifer</name>
    <name type="synonym">Brachionus muelleri</name>
    <dbReference type="NCBI Taxonomy" id="10195"/>
    <lineage>
        <taxon>Eukaryota</taxon>
        <taxon>Metazoa</taxon>
        <taxon>Spiralia</taxon>
        <taxon>Gnathifera</taxon>
        <taxon>Rotifera</taxon>
        <taxon>Eurotatoria</taxon>
        <taxon>Monogononta</taxon>
        <taxon>Pseudotrocha</taxon>
        <taxon>Ploima</taxon>
        <taxon>Brachionidae</taxon>
        <taxon>Brachionus</taxon>
    </lineage>
</organism>
<reference evidence="1 2" key="1">
    <citation type="journal article" date="2018" name="Sci. Rep.">
        <title>Genomic signatures of local adaptation to the degree of environmental predictability in rotifers.</title>
        <authorList>
            <person name="Franch-Gras L."/>
            <person name="Hahn C."/>
            <person name="Garcia-Roger E.M."/>
            <person name="Carmona M.J."/>
            <person name="Serra M."/>
            <person name="Gomez A."/>
        </authorList>
    </citation>
    <scope>NUCLEOTIDE SEQUENCE [LARGE SCALE GENOMIC DNA]</scope>
    <source>
        <strain evidence="1">HYR1</strain>
    </source>
</reference>
<comment type="caution">
    <text evidence="1">The sequence shown here is derived from an EMBL/GenBank/DDBJ whole genome shotgun (WGS) entry which is preliminary data.</text>
</comment>
<evidence type="ECO:0000313" key="2">
    <source>
        <dbReference type="Proteomes" id="UP000276133"/>
    </source>
</evidence>
<dbReference type="Proteomes" id="UP000276133">
    <property type="component" value="Unassembled WGS sequence"/>
</dbReference>
<gene>
    <name evidence="1" type="ORF">BpHYR1_044719</name>
</gene>
<dbReference type="EMBL" id="REGN01001353">
    <property type="protein sequence ID" value="RNA35249.1"/>
    <property type="molecule type" value="Genomic_DNA"/>
</dbReference>
<keyword evidence="2" id="KW-1185">Reference proteome</keyword>
<sequence>SPINQTNSYVVFSGFFDRPSLLNRYGRRFNSAQVFNNELPPLDKKISRNDTIDNIYNSNNSWSSQTNQASKFFQNKSANVADERNRNIFKSKFYLITN</sequence>
<dbReference type="AlphaFoldDB" id="A0A3M7SHQ4"/>
<accession>A0A3M7SHQ4</accession>